<dbReference type="InterPro" id="IPR050636">
    <property type="entry name" value="C2H2-ZF_domain-containing"/>
</dbReference>
<feature type="compositionally biased region" description="Polar residues" evidence="11">
    <location>
        <begin position="582"/>
        <end position="597"/>
    </location>
</feature>
<dbReference type="FunFam" id="3.30.160.60:FF:000125">
    <property type="entry name" value="Putative zinc finger protein 143"/>
    <property type="match status" value="1"/>
</dbReference>
<keyword evidence="4" id="KW-0677">Repeat</keyword>
<protein>
    <submittedName>
        <fullName evidence="13">Zinc-finger double domain containing protein 13</fullName>
    </submittedName>
</protein>
<dbReference type="Gene3D" id="3.30.160.60">
    <property type="entry name" value="Classic Zinc Finger"/>
    <property type="match status" value="3"/>
</dbReference>
<dbReference type="Proteomes" id="UP000616769">
    <property type="component" value="Unassembled WGS sequence"/>
</dbReference>
<comment type="caution">
    <text evidence="13">The sequence shown here is derived from an EMBL/GenBank/DDBJ whole genome shotgun (WGS) entry which is preliminary data.</text>
</comment>
<dbReference type="GO" id="GO:0008270">
    <property type="term" value="F:zinc ion binding"/>
    <property type="evidence" value="ECO:0007669"/>
    <property type="project" value="UniProtKB-KW"/>
</dbReference>
<feature type="compositionally biased region" description="Low complexity" evidence="11">
    <location>
        <begin position="598"/>
        <end position="625"/>
    </location>
</feature>
<dbReference type="FunFam" id="3.30.160.60:FF:000065">
    <property type="entry name" value="B-cell CLL/lymphoma 6, member B"/>
    <property type="match status" value="1"/>
</dbReference>
<keyword evidence="5 13" id="KW-0863">Zinc-finger</keyword>
<sequence>MHREFFQIDQFLSDILQALMAIQDIHKKAILKLINLLTLKDVVNNETSCDTERNENDNINNLEIDCSKLFREQLTKIDLSLMTRLGYLIGRFEKYFNSNRHTALSNIDNVVNDHHQQNLAYQTKLKTLVEYVETNELLRNKSIDSNSIREDGSQHLVQQQQSEHVQMLILLIRDWISKFYLDKGFIGDLFPSDTTDKGTIFSLASIKENNLFLIALFIFKIFYEFRSSFPEYTLLLEFSWLCFADLERYIGQASLDNEYIYRMLQESLLSAKLVEEKEAQINKDLYQKIEMLNKKILDTQKRILNLENQSPKTTATPEMVALIPVKPKTNVETVTKKSTTIQQLPNVSNIPNQSQVKFQTNLPSSSSRLSVNSTKVQIAQSTPITKSNSSKGFHSSPERPYKCNICSKSFPTIYKLNRHNYSHSGQRPFLCTWPNCSKRFNDNYHLKRHLNTHTGEKPYLCQFSGCSKRYSRSEDLRHHSKTHLVNAQITSTSINSNAGILNKSNNNNDDINNNRSKFAFISKNSNNSSTVNRSLTGVSTAGTSQKSSLSRNEPIQTRLTRLQHQQIQRQQNHPSENVLLVPSSSTMNSGTVHLVQQSSTSSFSSSTIVAGRNNSSSLDSNQQQQPISDHYF</sequence>
<keyword evidence="9" id="KW-0539">Nucleus</keyword>
<organism evidence="13 14">
    <name type="scientific">Sarcoptes scabiei</name>
    <name type="common">Itch mite</name>
    <name type="synonym">Acarus scabiei</name>
    <dbReference type="NCBI Taxonomy" id="52283"/>
    <lineage>
        <taxon>Eukaryota</taxon>
        <taxon>Metazoa</taxon>
        <taxon>Ecdysozoa</taxon>
        <taxon>Arthropoda</taxon>
        <taxon>Chelicerata</taxon>
        <taxon>Arachnida</taxon>
        <taxon>Acari</taxon>
        <taxon>Acariformes</taxon>
        <taxon>Sarcoptiformes</taxon>
        <taxon>Astigmata</taxon>
        <taxon>Psoroptidia</taxon>
        <taxon>Sarcoptoidea</taxon>
        <taxon>Sarcoptidae</taxon>
        <taxon>Sarcoptinae</taxon>
        <taxon>Sarcoptes</taxon>
    </lineage>
</organism>
<gene>
    <name evidence="13" type="ORF">QR98_0089560</name>
</gene>
<keyword evidence="8" id="KW-0804">Transcription</keyword>
<evidence type="ECO:0000313" key="14">
    <source>
        <dbReference type="Proteomes" id="UP000616769"/>
    </source>
</evidence>
<evidence type="ECO:0000256" key="2">
    <source>
        <dbReference type="ARBA" id="ARBA00006991"/>
    </source>
</evidence>
<feature type="region of interest" description="Disordered" evidence="11">
    <location>
        <begin position="524"/>
        <end position="632"/>
    </location>
</feature>
<dbReference type="PROSITE" id="PS50157">
    <property type="entry name" value="ZINC_FINGER_C2H2_2"/>
    <property type="match status" value="3"/>
</dbReference>
<dbReference type="Pfam" id="PF13912">
    <property type="entry name" value="zf-C2H2_6"/>
    <property type="match status" value="1"/>
</dbReference>
<comment type="similarity">
    <text evidence="2">Belongs to the krueppel C2H2-type zinc-finger protein family.</text>
</comment>
<evidence type="ECO:0000256" key="11">
    <source>
        <dbReference type="SAM" id="MobiDB-lite"/>
    </source>
</evidence>
<keyword evidence="6" id="KW-0862">Zinc</keyword>
<evidence type="ECO:0000313" key="13">
    <source>
        <dbReference type="EMBL" id="KPM10401.1"/>
    </source>
</evidence>
<evidence type="ECO:0000256" key="3">
    <source>
        <dbReference type="ARBA" id="ARBA00022723"/>
    </source>
</evidence>
<dbReference type="AlphaFoldDB" id="A0A132AHC5"/>
<dbReference type="GO" id="GO:0005634">
    <property type="term" value="C:nucleus"/>
    <property type="evidence" value="ECO:0007669"/>
    <property type="project" value="UniProtKB-SubCell"/>
</dbReference>
<evidence type="ECO:0000256" key="7">
    <source>
        <dbReference type="ARBA" id="ARBA00023015"/>
    </source>
</evidence>
<evidence type="ECO:0000259" key="12">
    <source>
        <dbReference type="PROSITE" id="PS50157"/>
    </source>
</evidence>
<feature type="domain" description="C2H2-type" evidence="12">
    <location>
        <begin position="401"/>
        <end position="428"/>
    </location>
</feature>
<dbReference type="Pfam" id="PF00096">
    <property type="entry name" value="zf-C2H2"/>
    <property type="match status" value="1"/>
</dbReference>
<dbReference type="InterPro" id="IPR013087">
    <property type="entry name" value="Znf_C2H2_type"/>
</dbReference>
<keyword evidence="7" id="KW-0805">Transcription regulation</keyword>
<evidence type="ECO:0000256" key="6">
    <source>
        <dbReference type="ARBA" id="ARBA00022833"/>
    </source>
</evidence>
<reference evidence="13 14" key="1">
    <citation type="journal article" date="2015" name="Parasit. Vectors">
        <title>Draft genome of the scabies mite.</title>
        <authorList>
            <person name="Rider S.D.Jr."/>
            <person name="Morgan M.S."/>
            <person name="Arlian L.G."/>
        </authorList>
    </citation>
    <scope>NUCLEOTIDE SEQUENCE [LARGE SCALE GENOMIC DNA]</scope>
    <source>
        <strain evidence="13">Arlian Lab</strain>
    </source>
</reference>
<evidence type="ECO:0000256" key="8">
    <source>
        <dbReference type="ARBA" id="ARBA00023163"/>
    </source>
</evidence>
<evidence type="ECO:0000256" key="9">
    <source>
        <dbReference type="ARBA" id="ARBA00023242"/>
    </source>
</evidence>
<evidence type="ECO:0000256" key="10">
    <source>
        <dbReference type="SAM" id="Coils"/>
    </source>
</evidence>
<evidence type="ECO:0000256" key="5">
    <source>
        <dbReference type="ARBA" id="ARBA00022771"/>
    </source>
</evidence>
<dbReference type="VEuPathDB" id="VectorBase:SSCA010037"/>
<evidence type="ECO:0000256" key="4">
    <source>
        <dbReference type="ARBA" id="ARBA00022737"/>
    </source>
</evidence>
<name>A0A132AHC5_SARSC</name>
<feature type="domain" description="C2H2-type" evidence="12">
    <location>
        <begin position="429"/>
        <end position="458"/>
    </location>
</feature>
<dbReference type="InterPro" id="IPR036236">
    <property type="entry name" value="Znf_C2H2_sf"/>
</dbReference>
<dbReference type="PROSITE" id="PS00028">
    <property type="entry name" value="ZINC_FINGER_C2H2_1"/>
    <property type="match status" value="3"/>
</dbReference>
<feature type="compositionally biased region" description="Polar residues" evidence="11">
    <location>
        <begin position="524"/>
        <end position="554"/>
    </location>
</feature>
<dbReference type="PANTHER" id="PTHR47772:SF15">
    <property type="entry name" value="REDUCED EXPRESSION 2-RELATED"/>
    <property type="match status" value="1"/>
</dbReference>
<proteinExistence type="inferred from homology"/>
<feature type="compositionally biased region" description="Low complexity" evidence="11">
    <location>
        <begin position="555"/>
        <end position="571"/>
    </location>
</feature>
<dbReference type="SUPFAM" id="SSF57667">
    <property type="entry name" value="beta-beta-alpha zinc fingers"/>
    <property type="match status" value="3"/>
</dbReference>
<comment type="subcellular location">
    <subcellularLocation>
        <location evidence="1">Nucleus</location>
    </subcellularLocation>
</comment>
<dbReference type="SMART" id="SM00355">
    <property type="entry name" value="ZnF_C2H2"/>
    <property type="match status" value="3"/>
</dbReference>
<feature type="coiled-coil region" evidence="10">
    <location>
        <begin position="282"/>
        <end position="309"/>
    </location>
</feature>
<dbReference type="OrthoDB" id="6514831at2759"/>
<keyword evidence="3" id="KW-0479">Metal-binding</keyword>
<dbReference type="EMBL" id="JXLN01015085">
    <property type="protein sequence ID" value="KPM10401.1"/>
    <property type="molecule type" value="Genomic_DNA"/>
</dbReference>
<dbReference type="PANTHER" id="PTHR47772">
    <property type="entry name" value="ZINC FINGER PROTEIN 200"/>
    <property type="match status" value="1"/>
</dbReference>
<evidence type="ECO:0000256" key="1">
    <source>
        <dbReference type="ARBA" id="ARBA00004123"/>
    </source>
</evidence>
<accession>A0A132AHC5</accession>
<feature type="domain" description="C2H2-type" evidence="12">
    <location>
        <begin position="459"/>
        <end position="483"/>
    </location>
</feature>
<keyword evidence="10" id="KW-0175">Coiled coil</keyword>